<organism evidence="2 3">
    <name type="scientific">Bergeyella zoohelcum</name>
    <dbReference type="NCBI Taxonomy" id="1015"/>
    <lineage>
        <taxon>Bacteria</taxon>
        <taxon>Pseudomonadati</taxon>
        <taxon>Bacteroidota</taxon>
        <taxon>Flavobacteriia</taxon>
        <taxon>Flavobacteriales</taxon>
        <taxon>Weeksellaceae</taxon>
        <taxon>Bergeyella</taxon>
    </lineage>
</organism>
<feature type="domain" description="Nucleotide modification associated" evidence="1">
    <location>
        <begin position="22"/>
        <end position="83"/>
    </location>
</feature>
<protein>
    <submittedName>
        <fullName evidence="2">Domain of Uncharacterized Function (DUF1599)</fullName>
    </submittedName>
</protein>
<evidence type="ECO:0000313" key="3">
    <source>
        <dbReference type="Proteomes" id="UP000255515"/>
    </source>
</evidence>
<gene>
    <name evidence="2" type="ORF">NCTC11661_01583</name>
</gene>
<dbReference type="AlphaFoldDB" id="A0A380ZTX4"/>
<dbReference type="RefSeq" id="WP_002665101.1">
    <property type="nucleotide sequence ID" value="NZ_UFTJ01000003.1"/>
</dbReference>
<reference evidence="2 3" key="1">
    <citation type="submission" date="2018-06" db="EMBL/GenBank/DDBJ databases">
        <authorList>
            <consortium name="Pathogen Informatics"/>
            <person name="Doyle S."/>
        </authorList>
    </citation>
    <scope>NUCLEOTIDE SEQUENCE [LARGE SCALE GENOMIC DNA]</scope>
    <source>
        <strain evidence="2 3">NCTC11661</strain>
    </source>
</reference>
<accession>A0A380ZTX4</accession>
<evidence type="ECO:0000259" key="1">
    <source>
        <dbReference type="Pfam" id="PF07659"/>
    </source>
</evidence>
<dbReference type="InterPro" id="IPR011630">
    <property type="entry name" value="DUF1599"/>
</dbReference>
<sequence>MTKTIEQFQTVIHNCRSLFQKKFKDYGSAFRILRSSSVTDQMYIKVKRLVTIQETGISKVDDESQEETFIALVNYSIIGLIQLTKGTSENLREEENDIFTLYDDFALQAQKLMERKNHDYGEAWREMRITAITDLIYQKILRTKEIENNQGKTLVSEGIEANYFDIINYAVFAMILIHED</sequence>
<feature type="domain" description="Nucleotide modification associated" evidence="1">
    <location>
        <begin position="116"/>
        <end position="175"/>
    </location>
</feature>
<dbReference type="Proteomes" id="UP000255515">
    <property type="component" value="Unassembled WGS sequence"/>
</dbReference>
<dbReference type="EMBL" id="UFTJ01000003">
    <property type="protein sequence ID" value="SUV52445.1"/>
    <property type="molecule type" value="Genomic_DNA"/>
</dbReference>
<proteinExistence type="predicted"/>
<dbReference type="Pfam" id="PF07659">
    <property type="entry name" value="DUF1599"/>
    <property type="match status" value="2"/>
</dbReference>
<evidence type="ECO:0000313" key="2">
    <source>
        <dbReference type="EMBL" id="SUV52445.1"/>
    </source>
</evidence>
<name>A0A380ZTX4_9FLAO</name>